<dbReference type="Proteomes" id="UP000327493">
    <property type="component" value="Chromosome 1"/>
</dbReference>
<evidence type="ECO:0000313" key="3">
    <source>
        <dbReference type="Proteomes" id="UP000327493"/>
    </source>
</evidence>
<protein>
    <submittedName>
        <fullName evidence="2">Uncharacterized protein</fullName>
    </submittedName>
</protein>
<comment type="caution">
    <text evidence="2">The sequence shown here is derived from an EMBL/GenBank/DDBJ whole genome shotgun (WGS) entry which is preliminary data.</text>
</comment>
<gene>
    <name evidence="2" type="ORF">FQN60_011363</name>
</gene>
<keyword evidence="3" id="KW-1185">Reference proteome</keyword>
<name>A0A5J5DRZ6_9PERO</name>
<accession>A0A5J5DRZ6</accession>
<evidence type="ECO:0000313" key="2">
    <source>
        <dbReference type="EMBL" id="KAA8596072.1"/>
    </source>
</evidence>
<feature type="compositionally biased region" description="Basic and acidic residues" evidence="1">
    <location>
        <begin position="171"/>
        <end position="184"/>
    </location>
</feature>
<organism evidence="2 3">
    <name type="scientific">Etheostoma spectabile</name>
    <name type="common">orangethroat darter</name>
    <dbReference type="NCBI Taxonomy" id="54343"/>
    <lineage>
        <taxon>Eukaryota</taxon>
        <taxon>Metazoa</taxon>
        <taxon>Chordata</taxon>
        <taxon>Craniata</taxon>
        <taxon>Vertebrata</taxon>
        <taxon>Euteleostomi</taxon>
        <taxon>Actinopterygii</taxon>
        <taxon>Neopterygii</taxon>
        <taxon>Teleostei</taxon>
        <taxon>Neoteleostei</taxon>
        <taxon>Acanthomorphata</taxon>
        <taxon>Eupercaria</taxon>
        <taxon>Perciformes</taxon>
        <taxon>Percoidei</taxon>
        <taxon>Percidae</taxon>
        <taxon>Etheostomatinae</taxon>
        <taxon>Etheostoma</taxon>
    </lineage>
</organism>
<feature type="compositionally biased region" description="Basic and acidic residues" evidence="1">
    <location>
        <begin position="259"/>
        <end position="274"/>
    </location>
</feature>
<reference evidence="2 3" key="1">
    <citation type="submission" date="2019-08" db="EMBL/GenBank/DDBJ databases">
        <title>A chromosome-level genome assembly, high-density linkage maps, and genome scans reveal the genomic architecture of hybrid incompatibilities underlying speciation via character displacement in darters (Percidae: Etheostominae).</title>
        <authorList>
            <person name="Moran R.L."/>
            <person name="Catchen J.M."/>
            <person name="Fuller R.C."/>
        </authorList>
    </citation>
    <scope>NUCLEOTIDE SEQUENCE [LARGE SCALE GENOMIC DNA]</scope>
    <source>
        <strain evidence="2">EspeVRDwgs_2016</strain>
        <tissue evidence="2">Muscle</tissue>
    </source>
</reference>
<feature type="region of interest" description="Disordered" evidence="1">
    <location>
        <begin position="245"/>
        <end position="295"/>
    </location>
</feature>
<dbReference type="EMBL" id="VOFY01000001">
    <property type="protein sequence ID" value="KAA8596072.1"/>
    <property type="molecule type" value="Genomic_DNA"/>
</dbReference>
<proteinExistence type="predicted"/>
<dbReference type="AlphaFoldDB" id="A0A5J5DRZ6"/>
<evidence type="ECO:0000256" key="1">
    <source>
        <dbReference type="SAM" id="MobiDB-lite"/>
    </source>
</evidence>
<feature type="region of interest" description="Disordered" evidence="1">
    <location>
        <begin position="150"/>
        <end position="184"/>
    </location>
</feature>
<sequence length="295" mass="33509">MSSGMSMLWLQRTSLTPMIGRECTVLRRIHHLQNRIQKICMPSTANVSCTFVSQDKLYPEEGIIQRRDWLISVQLGESLHVHPVVGLIQDFLYGLQEAVVFIHCINGIDNNCEDMAMQRQCRLNQRLRCSAVQTQKACLVIGDVDSGTSSMVRDNDVGPLVNDWDEEESGAQDRHQEEGPKKHSIQDLGYKFPILNHLRIESNAACSWVVTVHVAAHAQQLRQSMQEDPPHPGCHAVMGRRGAMVDVDGKDGDDDGERDEDHSEDQVLPDERDGLRRRRNDLLNDQEENCERHQN</sequence>